<accession>A0A177CIW6</accession>
<reference evidence="2 3" key="1">
    <citation type="submission" date="2016-05" db="EMBL/GenBank/DDBJ databases">
        <title>Comparative analysis of secretome profiles of manganese(II)-oxidizing ascomycete fungi.</title>
        <authorList>
            <consortium name="DOE Joint Genome Institute"/>
            <person name="Zeiner C.A."/>
            <person name="Purvine S.O."/>
            <person name="Zink E.M."/>
            <person name="Wu S."/>
            <person name="Pasa-Tolic L."/>
            <person name="Chaput D.L."/>
            <person name="Haridas S."/>
            <person name="Grigoriev I.V."/>
            <person name="Santelli C.M."/>
            <person name="Hansel C.M."/>
        </authorList>
    </citation>
    <scope>NUCLEOTIDE SEQUENCE [LARGE SCALE GENOMIC DNA]</scope>
    <source>
        <strain evidence="2 3">AP3s5-JAC2a</strain>
    </source>
</reference>
<gene>
    <name evidence="2" type="ORF">CC84DRAFT_619870</name>
</gene>
<dbReference type="InParanoid" id="A0A177CIW6"/>
<sequence>MDRVSSSKAVFAAFDSSQGLGSAEQTLENLQLHSGWRHADLSMMRCKGALGGMRNDQGLDPHLHLLFPHSGCTPEGVSLRQSRWRPLTAALTLQILMVAKPYSKGQECCSTRASMHLRSTTGRGSDSGAGAKLQRQGTEAPKPSDRRGEAYAYRGEGSLLDGPRHACLQLQHTYIGSAPLPLASCYREIL</sequence>
<evidence type="ECO:0000313" key="2">
    <source>
        <dbReference type="EMBL" id="OAG06727.1"/>
    </source>
</evidence>
<protein>
    <submittedName>
        <fullName evidence="2">Uncharacterized protein</fullName>
    </submittedName>
</protein>
<evidence type="ECO:0000256" key="1">
    <source>
        <dbReference type="SAM" id="MobiDB-lite"/>
    </source>
</evidence>
<proteinExistence type="predicted"/>
<dbReference type="AlphaFoldDB" id="A0A177CIW6"/>
<dbReference type="GeneID" id="28770388"/>
<keyword evidence="3" id="KW-1185">Reference proteome</keyword>
<dbReference type="OrthoDB" id="10642302at2759"/>
<name>A0A177CIW6_9PLEO</name>
<feature type="region of interest" description="Disordered" evidence="1">
    <location>
        <begin position="117"/>
        <end position="148"/>
    </location>
</feature>
<organism evidence="2 3">
    <name type="scientific">Paraphaeosphaeria sporulosa</name>
    <dbReference type="NCBI Taxonomy" id="1460663"/>
    <lineage>
        <taxon>Eukaryota</taxon>
        <taxon>Fungi</taxon>
        <taxon>Dikarya</taxon>
        <taxon>Ascomycota</taxon>
        <taxon>Pezizomycotina</taxon>
        <taxon>Dothideomycetes</taxon>
        <taxon>Pleosporomycetidae</taxon>
        <taxon>Pleosporales</taxon>
        <taxon>Massarineae</taxon>
        <taxon>Didymosphaeriaceae</taxon>
        <taxon>Paraphaeosphaeria</taxon>
    </lineage>
</organism>
<dbReference type="RefSeq" id="XP_018037092.1">
    <property type="nucleotide sequence ID" value="XM_018186902.1"/>
</dbReference>
<dbReference type="Proteomes" id="UP000077069">
    <property type="component" value="Unassembled WGS sequence"/>
</dbReference>
<dbReference type="EMBL" id="KV441551">
    <property type="protein sequence ID" value="OAG06727.1"/>
    <property type="molecule type" value="Genomic_DNA"/>
</dbReference>
<evidence type="ECO:0000313" key="3">
    <source>
        <dbReference type="Proteomes" id="UP000077069"/>
    </source>
</evidence>